<comment type="caution">
    <text evidence="3">The sequence shown here is derived from an EMBL/GenBank/DDBJ whole genome shotgun (WGS) entry which is preliminary data.</text>
</comment>
<feature type="transmembrane region" description="Helical" evidence="1">
    <location>
        <begin position="16"/>
        <end position="35"/>
    </location>
</feature>
<dbReference type="Gene3D" id="3.40.30.10">
    <property type="entry name" value="Glutaredoxin"/>
    <property type="match status" value="1"/>
</dbReference>
<evidence type="ECO:0000256" key="1">
    <source>
        <dbReference type="SAM" id="Phobius"/>
    </source>
</evidence>
<proteinExistence type="predicted"/>
<dbReference type="PROSITE" id="PS51352">
    <property type="entry name" value="THIOREDOXIN_2"/>
    <property type="match status" value="1"/>
</dbReference>
<dbReference type="EMBL" id="WJPP01000005">
    <property type="protein sequence ID" value="MRH78914.1"/>
    <property type="molecule type" value="Genomic_DNA"/>
</dbReference>
<organism evidence="3 4">
    <name type="scientific">Spiribacter salilacus</name>
    <dbReference type="NCBI Taxonomy" id="2664894"/>
    <lineage>
        <taxon>Bacteria</taxon>
        <taxon>Pseudomonadati</taxon>
        <taxon>Pseudomonadota</taxon>
        <taxon>Gammaproteobacteria</taxon>
        <taxon>Chromatiales</taxon>
        <taxon>Ectothiorhodospiraceae</taxon>
        <taxon>Spiribacter</taxon>
    </lineage>
</organism>
<dbReference type="GO" id="GO:0016209">
    <property type="term" value="F:antioxidant activity"/>
    <property type="evidence" value="ECO:0007669"/>
    <property type="project" value="InterPro"/>
</dbReference>
<dbReference type="InterPro" id="IPR013766">
    <property type="entry name" value="Thioredoxin_domain"/>
</dbReference>
<name>A0A6N7R1L3_9GAMM</name>
<dbReference type="InterPro" id="IPR000866">
    <property type="entry name" value="AhpC/TSA"/>
</dbReference>
<keyword evidence="4" id="KW-1185">Reference proteome</keyword>
<dbReference type="PANTHER" id="PTHR42852">
    <property type="entry name" value="THIOL:DISULFIDE INTERCHANGE PROTEIN DSBE"/>
    <property type="match status" value="1"/>
</dbReference>
<protein>
    <submittedName>
        <fullName evidence="3">Redoxin domain-containing protein</fullName>
    </submittedName>
</protein>
<dbReference type="InterPro" id="IPR050553">
    <property type="entry name" value="Thioredoxin_ResA/DsbE_sf"/>
</dbReference>
<accession>A0A6N7R1L3</accession>
<feature type="domain" description="Thioredoxin" evidence="2">
    <location>
        <begin position="36"/>
        <end position="180"/>
    </location>
</feature>
<dbReference type="PANTHER" id="PTHR42852:SF17">
    <property type="entry name" value="THIOREDOXIN-LIKE PROTEIN HI_1115"/>
    <property type="match status" value="1"/>
</dbReference>
<keyword evidence="1" id="KW-0812">Transmembrane</keyword>
<evidence type="ECO:0000313" key="4">
    <source>
        <dbReference type="Proteomes" id="UP000433788"/>
    </source>
</evidence>
<keyword evidence="1" id="KW-1133">Transmembrane helix</keyword>
<dbReference type="GO" id="GO:0016491">
    <property type="term" value="F:oxidoreductase activity"/>
    <property type="evidence" value="ECO:0007669"/>
    <property type="project" value="InterPro"/>
</dbReference>
<dbReference type="CDD" id="cd02966">
    <property type="entry name" value="TlpA_like_family"/>
    <property type="match status" value="1"/>
</dbReference>
<sequence length="181" mass="20021">MPETDIGERHMFRKEWLAGALVLGIVAVVAAIWLAPPAREPAPELDLTMLSGDQRALSEFRNGPVMVVFWATSCTTCVAEMPEIVELHETLAPAGLTILGVAMSYDPVDRVQALVEQRQLPYPIVIDHDGEIARSFNEVRVTPTTVLIDADGGVVWQRIGLLDFHRVEQEVRRLLPSEQSA</sequence>
<gene>
    <name evidence="3" type="ORF">GH984_09405</name>
</gene>
<keyword evidence="1" id="KW-0472">Membrane</keyword>
<dbReference type="InterPro" id="IPR036249">
    <property type="entry name" value="Thioredoxin-like_sf"/>
</dbReference>
<evidence type="ECO:0000259" key="2">
    <source>
        <dbReference type="PROSITE" id="PS51352"/>
    </source>
</evidence>
<evidence type="ECO:0000313" key="3">
    <source>
        <dbReference type="EMBL" id="MRH78914.1"/>
    </source>
</evidence>
<dbReference type="Pfam" id="PF00578">
    <property type="entry name" value="AhpC-TSA"/>
    <property type="match status" value="1"/>
</dbReference>
<dbReference type="SUPFAM" id="SSF52833">
    <property type="entry name" value="Thioredoxin-like"/>
    <property type="match status" value="1"/>
</dbReference>
<dbReference type="Proteomes" id="UP000433788">
    <property type="component" value="Unassembled WGS sequence"/>
</dbReference>
<reference evidence="3 4" key="1">
    <citation type="submission" date="2019-11" db="EMBL/GenBank/DDBJ databases">
        <authorList>
            <person name="Zhang X.Y."/>
        </authorList>
    </citation>
    <scope>NUCLEOTIDE SEQUENCE [LARGE SCALE GENOMIC DNA]</scope>
    <source>
        <strain evidence="3 4">C176</strain>
    </source>
</reference>
<dbReference type="AlphaFoldDB" id="A0A6N7R1L3"/>